<organism evidence="1 2">
    <name type="scientific">Rhodopseudomonas palustris (strain BisB5)</name>
    <dbReference type="NCBI Taxonomy" id="316057"/>
    <lineage>
        <taxon>Bacteria</taxon>
        <taxon>Pseudomonadati</taxon>
        <taxon>Pseudomonadota</taxon>
        <taxon>Alphaproteobacteria</taxon>
        <taxon>Hyphomicrobiales</taxon>
        <taxon>Nitrobacteraceae</taxon>
        <taxon>Rhodopseudomonas</taxon>
    </lineage>
</organism>
<dbReference type="eggNOG" id="COG1431">
    <property type="taxonomic scope" value="Bacteria"/>
</dbReference>
<dbReference type="KEGG" id="rpd:RPD_3631"/>
<dbReference type="GO" id="GO:0003676">
    <property type="term" value="F:nucleic acid binding"/>
    <property type="evidence" value="ECO:0007669"/>
    <property type="project" value="InterPro"/>
</dbReference>
<dbReference type="Proteomes" id="UP000001818">
    <property type="component" value="Chromosome"/>
</dbReference>
<dbReference type="EMBL" id="CP000283">
    <property type="protein sequence ID" value="ABE40854.1"/>
    <property type="molecule type" value="Genomic_DNA"/>
</dbReference>
<reference evidence="1 2" key="1">
    <citation type="submission" date="2006-03" db="EMBL/GenBank/DDBJ databases">
        <title>Complete sequence of Rhodopseudomonas palustris BisB5.</title>
        <authorList>
            <consortium name="US DOE Joint Genome Institute"/>
            <person name="Copeland A."/>
            <person name="Lucas S."/>
            <person name="Lapidus A."/>
            <person name="Barry K."/>
            <person name="Detter J.C."/>
            <person name="Glavina del Rio T."/>
            <person name="Hammon N."/>
            <person name="Israni S."/>
            <person name="Dalin E."/>
            <person name="Tice H."/>
            <person name="Pitluck S."/>
            <person name="Chain P."/>
            <person name="Malfatti S."/>
            <person name="Shin M."/>
            <person name="Vergez L."/>
            <person name="Schmutz J."/>
            <person name="Larimer F."/>
            <person name="Land M."/>
            <person name="Hauser L."/>
            <person name="Pelletier D.A."/>
            <person name="Kyrpides N."/>
            <person name="Lykidis A."/>
            <person name="Oda Y."/>
            <person name="Harwood C.S."/>
            <person name="Richardson P."/>
        </authorList>
    </citation>
    <scope>NUCLEOTIDE SEQUENCE [LARGE SCALE GENOMIC DNA]</scope>
    <source>
        <strain evidence="1 2">BisB5</strain>
    </source>
</reference>
<gene>
    <name evidence="1" type="ordered locus">RPD_3631</name>
</gene>
<sequence>MTAGWSAIHIDEPLLSFGHDQSAEHPKDGLFLFGPVASGQNPARMDVGVIATPAGLEKYSKWVASIEKFIDVPPQDPDRKRNGANMFVWPGFEAVYGAAWPSRPFATCIIDAAELSRRILGADRHQAIYSAVALYEEALRKYLREEEARPQLWFAVVSDEIYKYGRPKSSVPTKLRTPGTRKLGMKTARSILKQGSMFAEEMQAAAVYEYELNFHNQLKARLMDTGQVIQVAKEATLDPSDADQARMQDPATVAWNLSTTSFYKIGGRPWRLADLRDGVCYVGLVFKRIDRPSGTDNACCGAQMFLGSGDGLVFRGAVGPWYSETKDTFHLDRDQAAKLMKMIVQAYQDNHGVPPTELFIHGKTNFDANEWAGFSSAVPTSTKLVGVQIRDNADIKAFRYGANAVLRGTAVVTSEVSGYVWTRGYIPRLRTYPGREVPNPLTVEIRRGSADIEQVMRDVMSLTKLNFNGAEFCDGLPVTLRFADLVGEILTAGPIAEHLPLPFKFYI</sequence>
<dbReference type="HOGENOM" id="CLU_031104_1_0_5"/>
<dbReference type="InterPro" id="IPR036397">
    <property type="entry name" value="RNaseH_sf"/>
</dbReference>
<proteinExistence type="predicted"/>
<dbReference type="CDD" id="cd04659">
    <property type="entry name" value="Piwi_piwi-like_ProArk"/>
    <property type="match status" value="1"/>
</dbReference>
<name>Q132Y5_RHOPS</name>
<evidence type="ECO:0000313" key="1">
    <source>
        <dbReference type="EMBL" id="ABE40854.1"/>
    </source>
</evidence>
<dbReference type="STRING" id="316057.RPD_3631"/>
<dbReference type="SUPFAM" id="SSF53098">
    <property type="entry name" value="Ribonuclease H-like"/>
    <property type="match status" value="1"/>
</dbReference>
<protein>
    <recommendedName>
        <fullName evidence="3">Piwi domain-containing protein</fullName>
    </recommendedName>
</protein>
<dbReference type="InterPro" id="IPR012337">
    <property type="entry name" value="RNaseH-like_sf"/>
</dbReference>
<accession>Q132Y5</accession>
<evidence type="ECO:0008006" key="3">
    <source>
        <dbReference type="Google" id="ProtNLM"/>
    </source>
</evidence>
<evidence type="ECO:0000313" key="2">
    <source>
        <dbReference type="Proteomes" id="UP000001818"/>
    </source>
</evidence>
<dbReference type="BioCyc" id="RPAL316057:RPD_RS18255-MONOMER"/>
<dbReference type="AlphaFoldDB" id="Q132Y5"/>
<dbReference type="Gene3D" id="3.30.420.10">
    <property type="entry name" value="Ribonuclease H-like superfamily/Ribonuclease H"/>
    <property type="match status" value="1"/>
</dbReference>
<dbReference type="SASBDB" id="Q132Y5"/>